<comment type="caution">
    <text evidence="1">The sequence shown here is derived from an EMBL/GenBank/DDBJ whole genome shotgun (WGS) entry which is preliminary data.</text>
</comment>
<dbReference type="Proteomes" id="UP000033618">
    <property type="component" value="Unassembled WGS sequence"/>
</dbReference>
<dbReference type="SUPFAM" id="SSF52047">
    <property type="entry name" value="RNI-like"/>
    <property type="match status" value="1"/>
</dbReference>
<keyword evidence="2" id="KW-1185">Reference proteome</keyword>
<evidence type="ECO:0000313" key="2">
    <source>
        <dbReference type="Proteomes" id="UP000033618"/>
    </source>
</evidence>
<evidence type="ECO:0000313" key="1">
    <source>
        <dbReference type="EMBL" id="KKB64041.1"/>
    </source>
</evidence>
<gene>
    <name evidence="1" type="ORF">WM40_08265</name>
</gene>
<reference evidence="1 2" key="1">
    <citation type="submission" date="2015-03" db="EMBL/GenBank/DDBJ databases">
        <title>Draft Genome Sequence of Burkholderia andropogonis type strain ICMP2807, isolated from Sorghum bicolor.</title>
        <authorList>
            <person name="Lopes-Santos L."/>
            <person name="Castro D.B."/>
            <person name="Ottoboni L.M."/>
            <person name="Park D."/>
            <person name="Weirc B.S."/>
            <person name="Destefano S.A."/>
        </authorList>
    </citation>
    <scope>NUCLEOTIDE SEQUENCE [LARGE SCALE GENOMIC DNA]</scope>
    <source>
        <strain evidence="1 2">ICMP2807</strain>
    </source>
</reference>
<dbReference type="EMBL" id="LAQU01000006">
    <property type="protein sequence ID" value="KKB64041.1"/>
    <property type="molecule type" value="Genomic_DNA"/>
</dbReference>
<sequence>MTLQGGELDDSAIHNLMRFPNLASLELVHVDIPPRVNFAFVRALMLLPVKRIYYTNMILPDAMALDAQKIKTMIYAKAGLMSGAISMLMGSPHLQRLDVRGALLPSHLNTLPLMQREQPLDTFLCQCDVDAPHSDRHNAADALLHLPVRNLTLDGGAFDETAAVALGQNPHLESLTLQHLPLTRAWIEQIITPSVIPPQRLPTLRLLTIVAPREVRASGRANPDLVSRVDRTWLNTMHYRHGLTIEFREASTASLN</sequence>
<proteinExistence type="predicted"/>
<dbReference type="AlphaFoldDB" id="A0A0F5K1R2"/>
<organism evidence="1 2">
    <name type="scientific">Robbsia andropogonis</name>
    <dbReference type="NCBI Taxonomy" id="28092"/>
    <lineage>
        <taxon>Bacteria</taxon>
        <taxon>Pseudomonadati</taxon>
        <taxon>Pseudomonadota</taxon>
        <taxon>Betaproteobacteria</taxon>
        <taxon>Burkholderiales</taxon>
        <taxon>Burkholderiaceae</taxon>
        <taxon>Robbsia</taxon>
    </lineage>
</organism>
<protein>
    <submittedName>
        <fullName evidence="1">Uncharacterized protein</fullName>
    </submittedName>
</protein>
<dbReference type="PATRIC" id="fig|28092.6.peg.1959"/>
<dbReference type="RefSeq" id="WP_046152628.1">
    <property type="nucleotide sequence ID" value="NZ_CP191271.1"/>
</dbReference>
<name>A0A0F5K1R2_9BURK</name>
<accession>A0A0F5K1R2</accession>